<dbReference type="GO" id="GO:0016491">
    <property type="term" value="F:oxidoreductase activity"/>
    <property type="evidence" value="ECO:0007669"/>
    <property type="project" value="UniProtKB-KW"/>
</dbReference>
<dbReference type="AlphaFoldDB" id="A0A085GF02"/>
<dbReference type="InterPro" id="IPR013113">
    <property type="entry name" value="SIP_FAD-bd"/>
</dbReference>
<dbReference type="SUPFAM" id="SSF63380">
    <property type="entry name" value="Riboflavin synthase domain-like"/>
    <property type="match status" value="1"/>
</dbReference>
<dbReference type="PANTHER" id="PTHR30157">
    <property type="entry name" value="FERRIC REDUCTASE, NADPH-DEPENDENT"/>
    <property type="match status" value="1"/>
</dbReference>
<dbReference type="EC" id="1.-.-.-" evidence="3"/>
<dbReference type="Gene3D" id="3.40.50.80">
    <property type="entry name" value="Nucleotide-binding domain of ferredoxin-NADP reductase (FNR) module"/>
    <property type="match status" value="1"/>
</dbReference>
<sequence>MAGVQGYRLFNVQLVHKSQVSPSLMSLVFGGQDVAHMKCDSPDQRIKMLFPSEDGSIPALPNQGEWYQLLQQLPREKRPVVRTYTLRKVDRERQEVTVEFVSHGTEGPASAWAINSRPGDQIQIVAPNAEYTQDSGGYEWTPPSGLRHGLIIADETALPAARGILELLATQEKPPHIQAFFEVPEEGDCVDLSEFSFAQIHWLARKTVNATHGECLLKSVRENAQVPATAGVTEALNEEAEGELLWDKATTVSNDFYGWVAAESTVVKLLRRHLIGECGVNHDAINFMAYWSKGRVR</sequence>
<dbReference type="CDD" id="cd06193">
    <property type="entry name" value="siderophore_interacting"/>
    <property type="match status" value="1"/>
</dbReference>
<feature type="domain" description="FAD-binding FR-type" evidence="2">
    <location>
        <begin position="7"/>
        <end position="134"/>
    </location>
</feature>
<keyword evidence="4" id="KW-1185">Reference proteome</keyword>
<evidence type="ECO:0000259" key="2">
    <source>
        <dbReference type="PROSITE" id="PS51384"/>
    </source>
</evidence>
<dbReference type="EMBL" id="JMPI01000023">
    <property type="protein sequence ID" value="KFC82297.1"/>
    <property type="molecule type" value="Genomic_DNA"/>
</dbReference>
<dbReference type="InterPro" id="IPR039261">
    <property type="entry name" value="FNR_nucleotide-bd"/>
</dbReference>
<keyword evidence="3" id="KW-0560">Oxidoreductase</keyword>
<comment type="similarity">
    <text evidence="1">Belongs to the SIP oxidoreductase family.</text>
</comment>
<dbReference type="RefSeq" id="WP_034494644.1">
    <property type="nucleotide sequence ID" value="NZ_JMPI01000023.1"/>
</dbReference>
<dbReference type="Proteomes" id="UP000028653">
    <property type="component" value="Unassembled WGS sequence"/>
</dbReference>
<proteinExistence type="inferred from homology"/>
<dbReference type="OrthoDB" id="9814826at2"/>
<comment type="caution">
    <text evidence="3">The sequence shown here is derived from an EMBL/GenBank/DDBJ whole genome shotgun (WGS) entry which is preliminary data.</text>
</comment>
<dbReference type="eggNOG" id="COG2375">
    <property type="taxonomic scope" value="Bacteria"/>
</dbReference>
<dbReference type="Pfam" id="PF08021">
    <property type="entry name" value="FAD_binding_9"/>
    <property type="match status" value="1"/>
</dbReference>
<name>A0A085GF02_9ENTR</name>
<evidence type="ECO:0000313" key="4">
    <source>
        <dbReference type="Proteomes" id="UP000028653"/>
    </source>
</evidence>
<accession>A0A085GF02</accession>
<reference evidence="3 4" key="1">
    <citation type="submission" date="2014-05" db="EMBL/GenBank/DDBJ databases">
        <title>ATOL: Assembling a taxonomically balanced genome-scale reconstruction of the evolutionary history of the Enterobacteriaceae.</title>
        <authorList>
            <person name="Plunkett G.III."/>
            <person name="Neeno-Eckwall E.C."/>
            <person name="Glasner J.D."/>
            <person name="Perna N.T."/>
        </authorList>
    </citation>
    <scope>NUCLEOTIDE SEQUENCE [LARGE SCALE GENOMIC DNA]</scope>
    <source>
        <strain evidence="3 4">ATCC 33320</strain>
    </source>
</reference>
<evidence type="ECO:0000256" key="1">
    <source>
        <dbReference type="ARBA" id="ARBA00035644"/>
    </source>
</evidence>
<evidence type="ECO:0000313" key="3">
    <source>
        <dbReference type="EMBL" id="KFC82297.1"/>
    </source>
</evidence>
<dbReference type="PROSITE" id="PS51384">
    <property type="entry name" value="FAD_FR"/>
    <property type="match status" value="1"/>
</dbReference>
<dbReference type="InterPro" id="IPR017927">
    <property type="entry name" value="FAD-bd_FR_type"/>
</dbReference>
<dbReference type="Gene3D" id="2.40.30.10">
    <property type="entry name" value="Translation factors"/>
    <property type="match status" value="1"/>
</dbReference>
<protein>
    <submittedName>
        <fullName evidence="3">Iron-chelator utilization protein</fullName>
        <ecNumber evidence="3">1.-.-.-</ecNumber>
    </submittedName>
</protein>
<gene>
    <name evidence="3" type="ORF">GBAG_1482</name>
</gene>
<dbReference type="InterPro" id="IPR039374">
    <property type="entry name" value="SIP_fam"/>
</dbReference>
<dbReference type="InterPro" id="IPR017938">
    <property type="entry name" value="Riboflavin_synthase-like_b-brl"/>
</dbReference>
<dbReference type="STRING" id="1006004.GBAG_1482"/>
<dbReference type="Pfam" id="PF04954">
    <property type="entry name" value="SIP"/>
    <property type="match status" value="1"/>
</dbReference>
<dbReference type="PANTHER" id="PTHR30157:SF0">
    <property type="entry name" value="NADPH-DEPENDENT FERRIC-CHELATE REDUCTASE"/>
    <property type="match status" value="1"/>
</dbReference>
<organism evidence="3 4">
    <name type="scientific">Buttiauxella agrestis ATCC 33320</name>
    <dbReference type="NCBI Taxonomy" id="1006004"/>
    <lineage>
        <taxon>Bacteria</taxon>
        <taxon>Pseudomonadati</taxon>
        <taxon>Pseudomonadota</taxon>
        <taxon>Gammaproteobacteria</taxon>
        <taxon>Enterobacterales</taxon>
        <taxon>Enterobacteriaceae</taxon>
        <taxon>Buttiauxella</taxon>
    </lineage>
</organism>
<dbReference type="InterPro" id="IPR007037">
    <property type="entry name" value="SIP_rossman_dom"/>
</dbReference>